<feature type="compositionally biased region" description="Polar residues" evidence="17">
    <location>
        <begin position="421"/>
        <end position="431"/>
    </location>
</feature>
<dbReference type="SUPFAM" id="SSF56112">
    <property type="entry name" value="Protein kinase-like (PK-like)"/>
    <property type="match status" value="1"/>
</dbReference>
<feature type="region of interest" description="Disordered" evidence="17">
    <location>
        <begin position="1206"/>
        <end position="1231"/>
    </location>
</feature>
<feature type="compositionally biased region" description="Polar residues" evidence="17">
    <location>
        <begin position="465"/>
        <end position="475"/>
    </location>
</feature>
<dbReference type="SMART" id="SM00220">
    <property type="entry name" value="S_TKc"/>
    <property type="match status" value="1"/>
</dbReference>
<dbReference type="InterPro" id="IPR011009">
    <property type="entry name" value="Kinase-like_dom_sf"/>
</dbReference>
<dbReference type="PANTHER" id="PTHR46538:SF2">
    <property type="entry name" value="NON-SPECIFIC SERINE_THREONINE PROTEIN KINASE"/>
    <property type="match status" value="1"/>
</dbReference>
<keyword evidence="8 15" id="KW-0547">Nucleotide-binding</keyword>
<keyword evidence="20" id="KW-1185">Reference proteome</keyword>
<comment type="subcellular location">
    <subcellularLocation>
        <location evidence="1">Cell membrane</location>
        <topology evidence="1">Peripheral membrane protein</topology>
    </subcellularLocation>
</comment>
<evidence type="ECO:0000256" key="10">
    <source>
        <dbReference type="ARBA" id="ARBA00022840"/>
    </source>
</evidence>
<evidence type="ECO:0000256" key="17">
    <source>
        <dbReference type="SAM" id="MobiDB-lite"/>
    </source>
</evidence>
<keyword evidence="4" id="KW-1003">Cell membrane</keyword>
<comment type="caution">
    <text evidence="19">The sequence shown here is derived from an EMBL/GenBank/DDBJ whole genome shotgun (WGS) entry which is preliminary data.</text>
</comment>
<dbReference type="AlphaFoldDB" id="A0A7K6ZIF0"/>
<dbReference type="InterPro" id="IPR051585">
    <property type="entry name" value="STE20_Ser/Thr_Kinases"/>
</dbReference>
<accession>A0A7K6ZIF0</accession>
<dbReference type="Pfam" id="PF12474">
    <property type="entry name" value="PKK"/>
    <property type="match status" value="2"/>
</dbReference>
<gene>
    <name evidence="19" type="primary">Stk10</name>
    <name evidence="19" type="ORF">NOTPEN_R05845</name>
</gene>
<feature type="region of interest" description="Disordered" evidence="17">
    <location>
        <begin position="314"/>
        <end position="491"/>
    </location>
</feature>
<feature type="coiled-coil region" evidence="16">
    <location>
        <begin position="835"/>
        <end position="982"/>
    </location>
</feature>
<keyword evidence="6" id="KW-0597">Phosphoprotein</keyword>
<dbReference type="CDD" id="cd06644">
    <property type="entry name" value="STKc_STK10"/>
    <property type="match status" value="1"/>
</dbReference>
<evidence type="ECO:0000256" key="14">
    <source>
        <dbReference type="ARBA" id="ARBA00048679"/>
    </source>
</evidence>
<feature type="non-terminal residue" evidence="19">
    <location>
        <position position="1231"/>
    </location>
</feature>
<dbReference type="PROSITE" id="PS50011">
    <property type="entry name" value="PROTEIN_KINASE_DOM"/>
    <property type="match status" value="1"/>
</dbReference>
<dbReference type="EMBL" id="VZSG01000072">
    <property type="protein sequence ID" value="NWX83674.1"/>
    <property type="molecule type" value="Genomic_DNA"/>
</dbReference>
<feature type="compositionally biased region" description="Basic and acidic residues" evidence="17">
    <location>
        <begin position="1098"/>
        <end position="1129"/>
    </location>
</feature>
<evidence type="ECO:0000256" key="11">
    <source>
        <dbReference type="ARBA" id="ARBA00023136"/>
    </source>
</evidence>
<evidence type="ECO:0000256" key="12">
    <source>
        <dbReference type="ARBA" id="ARBA00023306"/>
    </source>
</evidence>
<evidence type="ECO:0000256" key="16">
    <source>
        <dbReference type="SAM" id="Coils"/>
    </source>
</evidence>
<keyword evidence="16" id="KW-0175">Coiled coil</keyword>
<comment type="similarity">
    <text evidence="2">Belongs to the protein kinase superfamily. STE Ser/Thr protein kinase family. STE20 subfamily.</text>
</comment>
<dbReference type="InterPro" id="IPR000719">
    <property type="entry name" value="Prot_kinase_dom"/>
</dbReference>
<evidence type="ECO:0000256" key="6">
    <source>
        <dbReference type="ARBA" id="ARBA00022553"/>
    </source>
</evidence>
<feature type="compositionally biased region" description="Basic and acidic residues" evidence="17">
    <location>
        <begin position="438"/>
        <end position="461"/>
    </location>
</feature>
<keyword evidence="12" id="KW-0131">Cell cycle</keyword>
<comment type="catalytic activity">
    <reaction evidence="13">
        <text>L-threonyl-[protein] + ATP = O-phospho-L-threonyl-[protein] + ADP + H(+)</text>
        <dbReference type="Rhea" id="RHEA:46608"/>
        <dbReference type="Rhea" id="RHEA-COMP:11060"/>
        <dbReference type="Rhea" id="RHEA-COMP:11605"/>
        <dbReference type="ChEBI" id="CHEBI:15378"/>
        <dbReference type="ChEBI" id="CHEBI:30013"/>
        <dbReference type="ChEBI" id="CHEBI:30616"/>
        <dbReference type="ChEBI" id="CHEBI:61977"/>
        <dbReference type="ChEBI" id="CHEBI:456216"/>
        <dbReference type="EC" id="2.7.11.1"/>
    </reaction>
</comment>
<keyword evidence="10 15" id="KW-0067">ATP-binding</keyword>
<evidence type="ECO:0000256" key="4">
    <source>
        <dbReference type="ARBA" id="ARBA00022475"/>
    </source>
</evidence>
<dbReference type="PROSITE" id="PS00108">
    <property type="entry name" value="PROTEIN_KINASE_ST"/>
    <property type="match status" value="1"/>
</dbReference>
<evidence type="ECO:0000259" key="18">
    <source>
        <dbReference type="PROSITE" id="PS50011"/>
    </source>
</evidence>
<evidence type="ECO:0000256" key="1">
    <source>
        <dbReference type="ARBA" id="ARBA00004202"/>
    </source>
</evidence>
<evidence type="ECO:0000256" key="15">
    <source>
        <dbReference type="PROSITE-ProRule" id="PRU10141"/>
    </source>
</evidence>
<dbReference type="EC" id="2.7.11.1" evidence="3"/>
<dbReference type="InterPro" id="IPR042743">
    <property type="entry name" value="STK10_STKc"/>
</dbReference>
<dbReference type="Gene3D" id="3.30.200.20">
    <property type="entry name" value="Phosphorylase Kinase, domain 1"/>
    <property type="match status" value="1"/>
</dbReference>
<evidence type="ECO:0000256" key="9">
    <source>
        <dbReference type="ARBA" id="ARBA00022777"/>
    </source>
</evidence>
<keyword evidence="11" id="KW-0472">Membrane</keyword>
<dbReference type="Proteomes" id="UP000538817">
    <property type="component" value="Unassembled WGS sequence"/>
</dbReference>
<name>A0A7K6ZIF0_9AVES</name>
<dbReference type="FunFam" id="3.30.200.20:FF:000120">
    <property type="entry name" value="STE20-like serine/threonine-protein kinase"/>
    <property type="match status" value="1"/>
</dbReference>
<feature type="compositionally biased region" description="Basic and acidic residues" evidence="17">
    <location>
        <begin position="384"/>
        <end position="401"/>
    </location>
</feature>
<feature type="non-terminal residue" evidence="19">
    <location>
        <position position="1"/>
    </location>
</feature>
<proteinExistence type="inferred from homology"/>
<keyword evidence="7" id="KW-0808">Transferase</keyword>
<dbReference type="Pfam" id="PF00069">
    <property type="entry name" value="Pkinase"/>
    <property type="match status" value="1"/>
</dbReference>
<dbReference type="PANTHER" id="PTHR46538">
    <property type="entry name" value="PROTEIN KINASE DOMAIN-CONTAINING PROTEIN"/>
    <property type="match status" value="1"/>
</dbReference>
<evidence type="ECO:0000256" key="8">
    <source>
        <dbReference type="ARBA" id="ARBA00022741"/>
    </source>
</evidence>
<evidence type="ECO:0000256" key="3">
    <source>
        <dbReference type="ARBA" id="ARBA00012513"/>
    </source>
</evidence>
<dbReference type="PROSITE" id="PS00107">
    <property type="entry name" value="PROTEIN_KINASE_ATP"/>
    <property type="match status" value="1"/>
</dbReference>
<comment type="catalytic activity">
    <reaction evidence="14">
        <text>L-seryl-[protein] + ATP = O-phospho-L-seryl-[protein] + ADP + H(+)</text>
        <dbReference type="Rhea" id="RHEA:17989"/>
        <dbReference type="Rhea" id="RHEA-COMP:9863"/>
        <dbReference type="Rhea" id="RHEA-COMP:11604"/>
        <dbReference type="ChEBI" id="CHEBI:15378"/>
        <dbReference type="ChEBI" id="CHEBI:29999"/>
        <dbReference type="ChEBI" id="CHEBI:30616"/>
        <dbReference type="ChEBI" id="CHEBI:83421"/>
        <dbReference type="ChEBI" id="CHEBI:456216"/>
        <dbReference type="EC" id="2.7.11.1"/>
    </reaction>
</comment>
<dbReference type="GO" id="GO:0004674">
    <property type="term" value="F:protein serine/threonine kinase activity"/>
    <property type="evidence" value="ECO:0007669"/>
    <property type="project" value="UniProtKB-KW"/>
</dbReference>
<feature type="domain" description="Protein kinase" evidence="18">
    <location>
        <begin position="36"/>
        <end position="294"/>
    </location>
</feature>
<dbReference type="Gene3D" id="1.10.510.10">
    <property type="entry name" value="Transferase(Phosphotransferase) domain 1"/>
    <property type="match status" value="1"/>
</dbReference>
<feature type="compositionally biased region" description="Acidic residues" evidence="17">
    <location>
        <begin position="315"/>
        <end position="331"/>
    </location>
</feature>
<keyword evidence="9 19" id="KW-0418">Kinase</keyword>
<protein>
    <recommendedName>
        <fullName evidence="3">non-specific serine/threonine protein kinase</fullName>
        <ecNumber evidence="3">2.7.11.1</ecNumber>
    </recommendedName>
</protein>
<dbReference type="GO" id="GO:0005524">
    <property type="term" value="F:ATP binding"/>
    <property type="evidence" value="ECO:0007669"/>
    <property type="project" value="UniProtKB-UniRule"/>
</dbReference>
<evidence type="ECO:0000313" key="20">
    <source>
        <dbReference type="Proteomes" id="UP000538817"/>
    </source>
</evidence>
<feature type="region of interest" description="Disordered" evidence="17">
    <location>
        <begin position="1090"/>
        <end position="1129"/>
    </location>
</feature>
<evidence type="ECO:0000256" key="2">
    <source>
        <dbReference type="ARBA" id="ARBA00008874"/>
    </source>
</evidence>
<evidence type="ECO:0000256" key="5">
    <source>
        <dbReference type="ARBA" id="ARBA00022527"/>
    </source>
</evidence>
<organism evidence="19 20">
    <name type="scientific">Nothoprocta pentlandii</name>
    <dbReference type="NCBI Taxonomy" id="2585814"/>
    <lineage>
        <taxon>Eukaryota</taxon>
        <taxon>Metazoa</taxon>
        <taxon>Chordata</taxon>
        <taxon>Craniata</taxon>
        <taxon>Vertebrata</taxon>
        <taxon>Euteleostomi</taxon>
        <taxon>Archelosauria</taxon>
        <taxon>Archosauria</taxon>
        <taxon>Dinosauria</taxon>
        <taxon>Saurischia</taxon>
        <taxon>Theropoda</taxon>
        <taxon>Coelurosauria</taxon>
        <taxon>Aves</taxon>
        <taxon>Palaeognathae</taxon>
        <taxon>Tinamiformes</taxon>
        <taxon>Tinamidae</taxon>
        <taxon>Nothoprocta</taxon>
    </lineage>
</organism>
<dbReference type="InterPro" id="IPR008271">
    <property type="entry name" value="Ser/Thr_kinase_AS"/>
</dbReference>
<dbReference type="InterPro" id="IPR022165">
    <property type="entry name" value="PKK"/>
</dbReference>
<dbReference type="InterPro" id="IPR017441">
    <property type="entry name" value="Protein_kinase_ATP_BS"/>
</dbReference>
<sequence>MAFANFRRILRLSTFEKRRSKEYEHVRRDLDPGDVWEVVGELGDGAFGKVYKAKNKETGALAAAKVIETKSEDELEDYMVEIEILATCDHRHIVKLLGAFYWDGKLWIMIEFCPGGAVDATMLELDRGLTEPQIQVICRQMLEALHYLHSKKIIHRDLKAGNVLLTQDGDIKLADFGVSAKNLKTLQKRDSFIGTPYWMAPEVVMCETMKDTPYDYKADIWSLGITLIEMAQIEPPHHELNPMRVLLKIAKSDPPTLSCPSKWSKEFRDFLKTALDKNPETRPNAAQLLEHPFVSKVTSNRALRELVAEAKAEVMEEIEDSREEAEEDDSSESASPPGKHKRDPSEASQMSFDGEKPPDSSSPMIVNGPVEAGKEIADGQSNKGKGDEEIGSDNKKLESNHHMKGVTSSAATGTEGGEVAFSTQSNSSEGNKQPGPASKEHKSIGDRPESSHLENFTEDKLANGSLDSSAPFSSNRYKRDSDSGSTSASESMDLTISLSADLSLNRESGSLSLKVRVMGRGRLRLKMSVWARPPWELPAHHQCPQSCLCCSEPRQLWISLGQAARSILIQVSQQKQETTHTHCFGHSLGTYFCSLYPDQRVLLGQPHAGMFCDFQRLLFTVAGNSCASLFTCTLKRCRRDLERRVFSLPSPPCPHRASHKLLGSGFTSQSQTPLQSDTLTLIAFSLYTCQACCSKRRYSKELKHFWATKLWASGTHGKLLSCLLHNDDWSKRSLGSPCPFHHCALPQQHESCSETFSCSILHGKPRSPLHGLSLSSLAECQDSRMQKKTLKRTRKFVVDGVEVSVTTSKIISEDEKKDEEMRFLRRQELRELRLLQKEEHRNQAQLNSKHQLQLEQMFRRFEQELTAKKKFYDTELENLERQQKQQIEKMEQDHSLRRREEAKRIRLEQERDHAKFLEQLKQMKKEVKNEVEKLPRQQRKGNLKVKMDDFSQKKQTMEQEFLAKQKEDLELAMKNITAQNKKEICDKERECLNKKQQLMRDREACMWDLEEHQQQEKHQLVKQQLKDQYFLQRHELLRKHEKEREQMQRYNQRMIEQLKVRQQQEKARLPKIQRSEGKTRMAMYKKSLHIHSSGSAAEQREKIKQFAQQEEKRQKAERQHQQQKHETQMKDMLAQCESNTNELQQLQNEKCHLLIEHETQKLKSLDENHNQHMKEWRDMLRPRKKALEDELNQKKREQEMFFKLSEEADGPTPASPNKHAKFVPFSSAESL</sequence>
<dbReference type="FunFam" id="1.10.510.10:FF:000081">
    <property type="entry name" value="STE20-like serine/threonine-protein kinase"/>
    <property type="match status" value="1"/>
</dbReference>
<evidence type="ECO:0000313" key="19">
    <source>
        <dbReference type="EMBL" id="NWX83674.1"/>
    </source>
</evidence>
<feature type="binding site" evidence="15">
    <location>
        <position position="65"/>
    </location>
    <ligand>
        <name>ATP</name>
        <dbReference type="ChEBI" id="CHEBI:30616"/>
    </ligand>
</feature>
<reference evidence="19 20" key="1">
    <citation type="submission" date="2019-09" db="EMBL/GenBank/DDBJ databases">
        <title>Bird 10,000 Genomes (B10K) Project - Family phase.</title>
        <authorList>
            <person name="Zhang G."/>
        </authorList>
    </citation>
    <scope>NUCLEOTIDE SEQUENCE [LARGE SCALE GENOMIC DNA]</scope>
    <source>
        <strain evidence="19">B10K-MSB-04</strain>
    </source>
</reference>
<keyword evidence="5" id="KW-0723">Serine/threonine-protein kinase</keyword>
<evidence type="ECO:0000256" key="13">
    <source>
        <dbReference type="ARBA" id="ARBA00047899"/>
    </source>
</evidence>
<evidence type="ECO:0000256" key="7">
    <source>
        <dbReference type="ARBA" id="ARBA00022679"/>
    </source>
</evidence>
<dbReference type="GO" id="GO:0005886">
    <property type="term" value="C:plasma membrane"/>
    <property type="evidence" value="ECO:0007669"/>
    <property type="project" value="UniProtKB-SubCell"/>
</dbReference>